<dbReference type="InterPro" id="IPR006286">
    <property type="entry name" value="C56_PfpI-like"/>
</dbReference>
<keyword evidence="3" id="KW-0378">Hydrolase</keyword>
<evidence type="ECO:0000259" key="2">
    <source>
        <dbReference type="Pfam" id="PF01965"/>
    </source>
</evidence>
<dbReference type="Gene3D" id="3.40.50.880">
    <property type="match status" value="1"/>
</dbReference>
<proteinExistence type="inferred from homology"/>
<dbReference type="InterPro" id="IPR029062">
    <property type="entry name" value="Class_I_gatase-like"/>
</dbReference>
<dbReference type="GO" id="GO:0016798">
    <property type="term" value="F:hydrolase activity, acting on glycosyl bonds"/>
    <property type="evidence" value="ECO:0007669"/>
    <property type="project" value="UniProtKB-KW"/>
</dbReference>
<name>A0A7Y9I4D5_9ACTN</name>
<organism evidence="3 4">
    <name type="scientific">Microlunatus parietis</name>
    <dbReference type="NCBI Taxonomy" id="682979"/>
    <lineage>
        <taxon>Bacteria</taxon>
        <taxon>Bacillati</taxon>
        <taxon>Actinomycetota</taxon>
        <taxon>Actinomycetes</taxon>
        <taxon>Propionibacteriales</taxon>
        <taxon>Propionibacteriaceae</taxon>
        <taxon>Microlunatus</taxon>
    </lineage>
</organism>
<accession>A0A7Y9I4D5</accession>
<reference evidence="3 4" key="1">
    <citation type="submission" date="2020-07" db="EMBL/GenBank/DDBJ databases">
        <title>Sequencing the genomes of 1000 actinobacteria strains.</title>
        <authorList>
            <person name="Klenk H.-P."/>
        </authorList>
    </citation>
    <scope>NUCLEOTIDE SEQUENCE [LARGE SCALE GENOMIC DNA]</scope>
    <source>
        <strain evidence="3 4">DSM 22083</strain>
    </source>
</reference>
<gene>
    <name evidence="3" type="ORF">BKA15_001369</name>
</gene>
<comment type="similarity">
    <text evidence="1">Belongs to the peptidase C56 family.</text>
</comment>
<dbReference type="InterPro" id="IPR002818">
    <property type="entry name" value="DJ-1/PfpI"/>
</dbReference>
<dbReference type="EC" id="3.2.-.-" evidence="3"/>
<evidence type="ECO:0000256" key="1">
    <source>
        <dbReference type="ARBA" id="ARBA00008542"/>
    </source>
</evidence>
<dbReference type="GO" id="GO:0006508">
    <property type="term" value="P:proteolysis"/>
    <property type="evidence" value="ECO:0007669"/>
    <property type="project" value="UniProtKB-KW"/>
</dbReference>
<dbReference type="Proteomes" id="UP000569914">
    <property type="component" value="Unassembled WGS sequence"/>
</dbReference>
<evidence type="ECO:0000313" key="3">
    <source>
        <dbReference type="EMBL" id="NYE70040.1"/>
    </source>
</evidence>
<evidence type="ECO:0000313" key="4">
    <source>
        <dbReference type="Proteomes" id="UP000569914"/>
    </source>
</evidence>
<sequence>MTDELRDRKIAILATDGMEQVEYEEPRKAVEEAGAIATLVSIKDDEIQAMNGDLDPGDRFPVEAAVVNVAAEDFDALILPGGTINPDRLRADPHAVAFVRAFADAGKPIGAICHGPWTLVEAGVLAGRTVTGYPSIRTDLRNAGAEVVDREVVTDRGLVTSRSPDDLPAFCAKIIEEFAEGRHRVPTGAVPAE</sequence>
<dbReference type="AlphaFoldDB" id="A0A7Y9I4D5"/>
<dbReference type="NCBIfam" id="TIGR01382">
    <property type="entry name" value="PfpI"/>
    <property type="match status" value="1"/>
</dbReference>
<dbReference type="PROSITE" id="PS51276">
    <property type="entry name" value="PEPTIDASE_C56_PFPI"/>
    <property type="match status" value="1"/>
</dbReference>
<dbReference type="CDD" id="cd03134">
    <property type="entry name" value="GATase1_PfpI_like"/>
    <property type="match status" value="1"/>
</dbReference>
<dbReference type="RefSeq" id="WP_179749224.1">
    <property type="nucleotide sequence ID" value="NZ_JACCBU010000001.1"/>
</dbReference>
<dbReference type="PANTHER" id="PTHR42733:SF12">
    <property type="entry name" value="PROTEINASE"/>
    <property type="match status" value="1"/>
</dbReference>
<protein>
    <submittedName>
        <fullName evidence="3">Protease I</fullName>
        <ecNumber evidence="3">3.2.-.-</ecNumber>
    </submittedName>
</protein>
<comment type="caution">
    <text evidence="3">The sequence shown here is derived from an EMBL/GenBank/DDBJ whole genome shotgun (WGS) entry which is preliminary data.</text>
</comment>
<keyword evidence="4" id="KW-1185">Reference proteome</keyword>
<keyword evidence="3" id="KW-0645">Protease</keyword>
<keyword evidence="3" id="KW-0326">Glycosidase</keyword>
<dbReference type="SUPFAM" id="SSF52317">
    <property type="entry name" value="Class I glutamine amidotransferase-like"/>
    <property type="match status" value="1"/>
</dbReference>
<dbReference type="EMBL" id="JACCBU010000001">
    <property type="protein sequence ID" value="NYE70040.1"/>
    <property type="molecule type" value="Genomic_DNA"/>
</dbReference>
<dbReference type="Pfam" id="PF01965">
    <property type="entry name" value="DJ-1_PfpI"/>
    <property type="match status" value="1"/>
</dbReference>
<feature type="domain" description="DJ-1/PfpI" evidence="2">
    <location>
        <begin position="8"/>
        <end position="177"/>
    </location>
</feature>
<dbReference type="PANTHER" id="PTHR42733">
    <property type="entry name" value="DJ-1 PROTEIN"/>
    <property type="match status" value="1"/>
</dbReference>
<dbReference type="GO" id="GO:0008233">
    <property type="term" value="F:peptidase activity"/>
    <property type="evidence" value="ECO:0007669"/>
    <property type="project" value="UniProtKB-KW"/>
</dbReference>